<feature type="compositionally biased region" description="Pro residues" evidence="12">
    <location>
        <begin position="549"/>
        <end position="558"/>
    </location>
</feature>
<keyword evidence="5" id="KW-0254">Endocytosis</keyword>
<feature type="domain" description="EH" evidence="14">
    <location>
        <begin position="20"/>
        <end position="106"/>
    </location>
</feature>
<dbReference type="GO" id="GO:0010008">
    <property type="term" value="C:endosome membrane"/>
    <property type="evidence" value="ECO:0007669"/>
    <property type="project" value="UniProtKB-SubCell"/>
</dbReference>
<dbReference type="GO" id="GO:0003779">
    <property type="term" value="F:actin binding"/>
    <property type="evidence" value="ECO:0007669"/>
    <property type="project" value="UniProtKB-KW"/>
</dbReference>
<feature type="compositionally biased region" description="Low complexity" evidence="12">
    <location>
        <begin position="999"/>
        <end position="1037"/>
    </location>
</feature>
<sequence length="1084" mass="113799">MAESSSADAGAPNLNLGPDEKRVYGQLFRQADTESVGVVTGEIAVKFFEKTRLDSRILGEIWQLADQENRGFLTPAGFGIALRLIGHAQAGREPSLQVALQPGPIPRFDGFTPAPPPLAPAPTGSPQPISAQGTGNAPIRIPPLTPDKVAQYAGLFERQQLQPGNLLGGEQARQIFERSNLPNETLGRIWQLADTEQRGALVQTEFVIAMHLLTSMKSGALRALPNILPAPLYEAATRRGSSAGRPQSPSGPTAPISAIPRQLSGQAAHQMPMRTASPLAGAHGRSPLAPQSTGDAWLITPGDKQRFDVIYDSLDKTKKGFITGEEAVPFLSQSNLPEAALANIWDLADIRSEGRLNRDEFAVAMYLIRQQRMKQGDLPQVLPANLIPPRQRNATQNELTQTSQQKKNFEQRLAQLRTLYENQAKEVRELQEKLNASRNDTKKLQAESLALDGTLHDLQTQYQTVATALQADQQENANLKEKIRAVNAEVASLKPQIEKLKSEARQQKGLVAINRKQLTTNEGERDKLKTEAEDLAKENSELARQLSQSPPPNPPPQVASPALSNASGSNPFFRRTGSTDMMGAFASPGASKTYNDKSFDDVFGPAIPAFKPQTTGASATSTGSFATPTSNSPNVSRNPTFASEASAIAPAPPEPRQVSTPAGEAATSAPLEAAATGGSTSETQDLEVKPADPGSFFDGAKSDPPAASGGDPFSAMDEAKAKDDFESAFASFKKNSSAAKSAPEDASATEQPKARSAFDSEFPPISELEKDDSSDTEDDQGGFDDDFAPASPSANPTDKPASPSLAKAVAPDAPAGGSDETAQNEAEDMFGSAPPPGSFPEPEQAPSTEAPAAAGSDGTTTGMSKQSSTFDDLDDDFADLEDAKEGSADDDFQTISRSGLDDFNATFDSPPPAAKSDAAAGPPGSSHGPAAPFSNESTFDFASIDNTASQTSAAAPTEGAPKGPAQPENHDWDAIFASLDDAPPAQSSGSPPPPGSAGSGTAPPAAAAAAAAPAEPSNESGSNGLLTGPRPTGPGRALTEDGEHDDPILKNLTSMGYSRGDALNALEKYDYNLERAANYLASQS</sequence>
<evidence type="ECO:0000256" key="6">
    <source>
        <dbReference type="ARBA" id="ARBA00022753"/>
    </source>
</evidence>
<reference evidence="16 17" key="1">
    <citation type="submission" date="2015-05" db="EMBL/GenBank/DDBJ databases">
        <title>Distinctive expansion of gene families associated with plant cell wall degradation and secondary metabolism in the genomes of grapevine trunk pathogens.</title>
        <authorList>
            <person name="Lawrence D.P."/>
            <person name="Travadon R."/>
            <person name="Rolshausen P.E."/>
            <person name="Baumgartner K."/>
        </authorList>
    </citation>
    <scope>NUCLEOTIDE SEQUENCE [LARGE SCALE GENOMIC DNA]</scope>
    <source>
        <strain evidence="16">DA912</strain>
    </source>
</reference>
<dbReference type="OrthoDB" id="524326at2759"/>
<feature type="compositionally biased region" description="Low complexity" evidence="12">
    <location>
        <begin position="614"/>
        <end position="630"/>
    </location>
</feature>
<dbReference type="Gene3D" id="1.10.8.10">
    <property type="entry name" value="DNA helicase RuvA subunit, C-terminal domain"/>
    <property type="match status" value="1"/>
</dbReference>
<keyword evidence="7 11" id="KW-0175">Coiled coil</keyword>
<dbReference type="InterPro" id="IPR009060">
    <property type="entry name" value="UBA-like_sf"/>
</dbReference>
<dbReference type="SMART" id="SM00027">
    <property type="entry name" value="EH"/>
    <property type="match status" value="3"/>
</dbReference>
<dbReference type="InterPro" id="IPR000261">
    <property type="entry name" value="EH_dom"/>
</dbReference>
<dbReference type="SUPFAM" id="SSF46934">
    <property type="entry name" value="UBA-like"/>
    <property type="match status" value="1"/>
</dbReference>
<feature type="compositionally biased region" description="Basic and acidic residues" evidence="12">
    <location>
        <begin position="1038"/>
        <end position="1048"/>
    </location>
</feature>
<feature type="domain" description="EF-hand" evidence="15">
    <location>
        <begin position="302"/>
        <end position="337"/>
    </location>
</feature>
<dbReference type="PANTHER" id="PTHR11216:SF170">
    <property type="entry name" value="DYNAMIN ASSOCIATED PROTEIN 160, ISOFORM D"/>
    <property type="match status" value="1"/>
</dbReference>
<comment type="subcellular location">
    <subcellularLocation>
        <location evidence="3">Cell membrane</location>
        <topology evidence="3">Peripheral membrane protein</topology>
        <orientation evidence="3">Cytoplasmic side</orientation>
    </subcellularLocation>
    <subcellularLocation>
        <location evidence="2">Cytoplasm</location>
        <location evidence="2">Cytoskeleton</location>
        <location evidence="2">Actin patch</location>
    </subcellularLocation>
    <subcellularLocation>
        <location evidence="1">Endosome membrane</location>
        <topology evidence="1">Peripheral membrane protein</topology>
        <orientation evidence="1">Cytoplasmic side</orientation>
    </subcellularLocation>
</comment>
<gene>
    <name evidence="16" type="ORF">UCDDA912_g05393</name>
</gene>
<accession>A0A0G2FKQ1</accession>
<dbReference type="InterPro" id="IPR002048">
    <property type="entry name" value="EF_hand_dom"/>
</dbReference>
<feature type="compositionally biased region" description="Polar residues" evidence="12">
    <location>
        <begin position="857"/>
        <end position="869"/>
    </location>
</feature>
<feature type="compositionally biased region" description="Polar residues" evidence="12">
    <location>
        <begin position="631"/>
        <end position="641"/>
    </location>
</feature>
<evidence type="ECO:0000313" key="17">
    <source>
        <dbReference type="Proteomes" id="UP000034680"/>
    </source>
</evidence>
<feature type="compositionally biased region" description="Low complexity" evidence="12">
    <location>
        <begin position="914"/>
        <end position="932"/>
    </location>
</feature>
<proteinExistence type="predicted"/>
<keyword evidence="17" id="KW-1185">Reference proteome</keyword>
<keyword evidence="9" id="KW-0963">Cytoplasm</keyword>
<name>A0A0G2FKQ1_9PEZI</name>
<feature type="region of interest" description="Disordered" evidence="12">
    <location>
        <begin position="238"/>
        <end position="258"/>
    </location>
</feature>
<evidence type="ECO:0000259" key="15">
    <source>
        <dbReference type="PROSITE" id="PS50222"/>
    </source>
</evidence>
<feature type="compositionally biased region" description="Acidic residues" evidence="12">
    <location>
        <begin position="871"/>
        <end position="880"/>
    </location>
</feature>
<feature type="compositionally biased region" description="Low complexity" evidence="12">
    <location>
        <begin position="732"/>
        <end position="741"/>
    </location>
</feature>
<feature type="domain" description="EH" evidence="14">
    <location>
        <begin position="148"/>
        <end position="239"/>
    </location>
</feature>
<dbReference type="Gene3D" id="1.10.238.10">
    <property type="entry name" value="EF-hand"/>
    <property type="match status" value="3"/>
</dbReference>
<dbReference type="SUPFAM" id="SSF47473">
    <property type="entry name" value="EF-hand"/>
    <property type="match status" value="3"/>
</dbReference>
<dbReference type="CDD" id="cd00052">
    <property type="entry name" value="EH"/>
    <property type="match status" value="3"/>
</dbReference>
<evidence type="ECO:0000256" key="7">
    <source>
        <dbReference type="ARBA" id="ARBA00023054"/>
    </source>
</evidence>
<keyword evidence="8" id="KW-0009">Actin-binding</keyword>
<dbReference type="InterPro" id="IPR015940">
    <property type="entry name" value="UBA"/>
</dbReference>
<dbReference type="Pfam" id="PF00627">
    <property type="entry name" value="UBA"/>
    <property type="match status" value="1"/>
</dbReference>
<evidence type="ECO:0000256" key="5">
    <source>
        <dbReference type="ARBA" id="ARBA00022583"/>
    </source>
</evidence>
<evidence type="ECO:0000256" key="3">
    <source>
        <dbReference type="ARBA" id="ARBA00004413"/>
    </source>
</evidence>
<comment type="function">
    <text evidence="10">Component of the PAN1 actin cytoskeleton-regulatory complex required for the internalization of endosomes during actin-coupled endocytosis. The complex links the site of endocytosis to the cell membrane-associated actin cytoskeleton. Mediates uptake of external molecules and vacuolar degradation of plasma membrane proteins. Plays a role in the proper organization of the cell membrane-associated actin cytoskeleton and promotes its destabilization.</text>
</comment>
<feature type="region of interest" description="Disordered" evidence="12">
    <location>
        <begin position="536"/>
        <end position="720"/>
    </location>
</feature>
<dbReference type="Gene3D" id="1.10.287.1490">
    <property type="match status" value="1"/>
</dbReference>
<dbReference type="GO" id="GO:0005509">
    <property type="term" value="F:calcium ion binding"/>
    <property type="evidence" value="ECO:0007669"/>
    <property type="project" value="InterPro"/>
</dbReference>
<dbReference type="PANTHER" id="PTHR11216">
    <property type="entry name" value="EH DOMAIN"/>
    <property type="match status" value="1"/>
</dbReference>
<evidence type="ECO:0000256" key="8">
    <source>
        <dbReference type="ARBA" id="ARBA00023203"/>
    </source>
</evidence>
<dbReference type="GO" id="GO:0005886">
    <property type="term" value="C:plasma membrane"/>
    <property type="evidence" value="ECO:0007669"/>
    <property type="project" value="UniProtKB-SubCell"/>
</dbReference>
<dbReference type="InterPro" id="IPR011992">
    <property type="entry name" value="EF-hand-dom_pair"/>
</dbReference>
<evidence type="ECO:0000256" key="2">
    <source>
        <dbReference type="ARBA" id="ARBA00004134"/>
    </source>
</evidence>
<dbReference type="GO" id="GO:0006897">
    <property type="term" value="P:endocytosis"/>
    <property type="evidence" value="ECO:0007669"/>
    <property type="project" value="UniProtKB-KW"/>
</dbReference>
<feature type="compositionally biased region" description="Polar residues" evidence="12">
    <location>
        <begin position="934"/>
        <end position="954"/>
    </location>
</feature>
<evidence type="ECO:0000256" key="1">
    <source>
        <dbReference type="ARBA" id="ARBA00004125"/>
    </source>
</evidence>
<keyword evidence="9" id="KW-0206">Cytoskeleton</keyword>
<dbReference type="GO" id="GO:0016197">
    <property type="term" value="P:endosomal transport"/>
    <property type="evidence" value="ECO:0007669"/>
    <property type="project" value="TreeGrafter"/>
</dbReference>
<organism evidence="16 17">
    <name type="scientific">Diaporthe ampelina</name>
    <dbReference type="NCBI Taxonomy" id="1214573"/>
    <lineage>
        <taxon>Eukaryota</taxon>
        <taxon>Fungi</taxon>
        <taxon>Dikarya</taxon>
        <taxon>Ascomycota</taxon>
        <taxon>Pezizomycotina</taxon>
        <taxon>Sordariomycetes</taxon>
        <taxon>Sordariomycetidae</taxon>
        <taxon>Diaporthales</taxon>
        <taxon>Diaporthaceae</taxon>
        <taxon>Diaporthe</taxon>
    </lineage>
</organism>
<dbReference type="AlphaFoldDB" id="A0A0G2FKQ1"/>
<evidence type="ECO:0000256" key="9">
    <source>
        <dbReference type="ARBA" id="ARBA00023212"/>
    </source>
</evidence>
<dbReference type="PROSITE" id="PS50031">
    <property type="entry name" value="EH"/>
    <property type="match status" value="3"/>
</dbReference>
<comment type="subunit">
    <text evidence="4">Component of the PAN1 actin cytoskeleton-regulatory complex.</text>
</comment>
<feature type="compositionally biased region" description="Low complexity" evidence="12">
    <location>
        <begin position="662"/>
        <end position="677"/>
    </location>
</feature>
<dbReference type="Pfam" id="PF12763">
    <property type="entry name" value="EH"/>
    <property type="match status" value="3"/>
</dbReference>
<evidence type="ECO:0000256" key="12">
    <source>
        <dbReference type="SAM" id="MobiDB-lite"/>
    </source>
</evidence>
<feature type="region of interest" description="Disordered" evidence="12">
    <location>
        <begin position="732"/>
        <end position="1056"/>
    </location>
</feature>
<evidence type="ECO:0000256" key="11">
    <source>
        <dbReference type="SAM" id="Coils"/>
    </source>
</evidence>
<feature type="coiled-coil region" evidence="11">
    <location>
        <begin position="392"/>
        <end position="489"/>
    </location>
</feature>
<comment type="caution">
    <text evidence="16">The sequence shown here is derived from an EMBL/GenBank/DDBJ whole genome shotgun (WGS) entry which is preliminary data.</text>
</comment>
<dbReference type="PROSITE" id="PS50030">
    <property type="entry name" value="UBA"/>
    <property type="match status" value="1"/>
</dbReference>
<dbReference type="GO" id="GO:0030479">
    <property type="term" value="C:actin cortical patch"/>
    <property type="evidence" value="ECO:0007669"/>
    <property type="project" value="UniProtKB-SubCell"/>
</dbReference>
<evidence type="ECO:0000256" key="10">
    <source>
        <dbReference type="ARBA" id="ARBA00025194"/>
    </source>
</evidence>
<dbReference type="Proteomes" id="UP000034680">
    <property type="component" value="Unassembled WGS sequence"/>
</dbReference>
<feature type="domain" description="EH" evidence="14">
    <location>
        <begin position="303"/>
        <end position="393"/>
    </location>
</feature>
<reference evidence="16 17" key="2">
    <citation type="submission" date="2015-05" db="EMBL/GenBank/DDBJ databases">
        <authorList>
            <person name="Morales-Cruz A."/>
            <person name="Amrine K.C."/>
            <person name="Cantu D."/>
        </authorList>
    </citation>
    <scope>NUCLEOTIDE SEQUENCE [LARGE SCALE GENOMIC DNA]</scope>
    <source>
        <strain evidence="16">DA912</strain>
    </source>
</reference>
<dbReference type="STRING" id="1214573.A0A0G2FKQ1"/>
<protein>
    <submittedName>
        <fullName evidence="16">Putative ef hand domain-containing protein</fullName>
    </submittedName>
</protein>
<feature type="domain" description="UBA" evidence="13">
    <location>
        <begin position="1043"/>
        <end position="1083"/>
    </location>
</feature>
<feature type="compositionally biased region" description="Acidic residues" evidence="12">
    <location>
        <begin position="774"/>
        <end position="787"/>
    </location>
</feature>
<evidence type="ECO:0000259" key="14">
    <source>
        <dbReference type="PROSITE" id="PS50031"/>
    </source>
</evidence>
<evidence type="ECO:0000259" key="13">
    <source>
        <dbReference type="PROSITE" id="PS50030"/>
    </source>
</evidence>
<dbReference type="EMBL" id="LCUC01000194">
    <property type="protein sequence ID" value="KKY34641.1"/>
    <property type="molecule type" value="Genomic_DNA"/>
</dbReference>
<dbReference type="SMART" id="SM00165">
    <property type="entry name" value="UBA"/>
    <property type="match status" value="1"/>
</dbReference>
<keyword evidence="6" id="KW-0967">Endosome</keyword>
<evidence type="ECO:0000313" key="16">
    <source>
        <dbReference type="EMBL" id="KKY34641.1"/>
    </source>
</evidence>
<dbReference type="PROSITE" id="PS50222">
    <property type="entry name" value="EF_HAND_2"/>
    <property type="match status" value="1"/>
</dbReference>
<evidence type="ECO:0000256" key="4">
    <source>
        <dbReference type="ARBA" id="ARBA00011159"/>
    </source>
</evidence>